<feature type="transmembrane region" description="Helical" evidence="5">
    <location>
        <begin position="224"/>
        <end position="240"/>
    </location>
</feature>
<feature type="transmembrane region" description="Helical" evidence="5">
    <location>
        <begin position="353"/>
        <end position="376"/>
    </location>
</feature>
<dbReference type="EMBL" id="NWVD01000001">
    <property type="protein sequence ID" value="PCG10080.1"/>
    <property type="molecule type" value="Genomic_DNA"/>
</dbReference>
<evidence type="ECO:0000256" key="2">
    <source>
        <dbReference type="ARBA" id="ARBA00022692"/>
    </source>
</evidence>
<evidence type="ECO:0000256" key="3">
    <source>
        <dbReference type="ARBA" id="ARBA00022989"/>
    </source>
</evidence>
<protein>
    <recommendedName>
        <fullName evidence="6">O-antigen ligase-related domain-containing protein</fullName>
    </recommendedName>
</protein>
<feature type="transmembrane region" description="Helical" evidence="5">
    <location>
        <begin position="87"/>
        <end position="105"/>
    </location>
</feature>
<proteinExistence type="predicted"/>
<organism evidence="7 8">
    <name type="scientific">Sphingomonas ginsenosidimutans</name>
    <dbReference type="NCBI Taxonomy" id="862134"/>
    <lineage>
        <taxon>Bacteria</taxon>
        <taxon>Pseudomonadati</taxon>
        <taxon>Pseudomonadota</taxon>
        <taxon>Alphaproteobacteria</taxon>
        <taxon>Sphingomonadales</taxon>
        <taxon>Sphingomonadaceae</taxon>
        <taxon>Sphingomonas</taxon>
    </lineage>
</organism>
<name>A0A2A4I0D9_9SPHN</name>
<gene>
    <name evidence="7" type="ORF">COA17_01025</name>
</gene>
<feature type="domain" description="O-antigen ligase-related" evidence="6">
    <location>
        <begin position="232"/>
        <end position="366"/>
    </location>
</feature>
<dbReference type="AlphaFoldDB" id="A0A2A4I0D9"/>
<feature type="transmembrane region" description="Helical" evidence="5">
    <location>
        <begin position="201"/>
        <end position="217"/>
    </location>
</feature>
<feature type="transmembrane region" description="Helical" evidence="5">
    <location>
        <begin position="141"/>
        <end position="162"/>
    </location>
</feature>
<comment type="subcellular location">
    <subcellularLocation>
        <location evidence="1">Membrane</location>
        <topology evidence="1">Multi-pass membrane protein</topology>
    </subcellularLocation>
</comment>
<evidence type="ECO:0000256" key="5">
    <source>
        <dbReference type="SAM" id="Phobius"/>
    </source>
</evidence>
<keyword evidence="8" id="KW-1185">Reference proteome</keyword>
<dbReference type="InterPro" id="IPR007016">
    <property type="entry name" value="O-antigen_ligase-rel_domated"/>
</dbReference>
<feature type="transmembrane region" description="Helical" evidence="5">
    <location>
        <begin position="62"/>
        <end position="80"/>
    </location>
</feature>
<keyword evidence="2 5" id="KW-0812">Transmembrane</keyword>
<comment type="caution">
    <text evidence="7">The sequence shown here is derived from an EMBL/GenBank/DDBJ whole genome shotgun (WGS) entry which is preliminary data.</text>
</comment>
<keyword evidence="4 5" id="KW-0472">Membrane</keyword>
<feature type="transmembrane region" description="Helical" evidence="5">
    <location>
        <begin position="388"/>
        <end position="404"/>
    </location>
</feature>
<evidence type="ECO:0000256" key="4">
    <source>
        <dbReference type="ARBA" id="ARBA00023136"/>
    </source>
</evidence>
<evidence type="ECO:0000313" key="8">
    <source>
        <dbReference type="Proteomes" id="UP000218784"/>
    </source>
</evidence>
<keyword evidence="3 5" id="KW-1133">Transmembrane helix</keyword>
<feature type="transmembrane region" description="Helical" evidence="5">
    <location>
        <begin position="117"/>
        <end position="134"/>
    </location>
</feature>
<reference evidence="7 8" key="1">
    <citation type="submission" date="2017-09" db="EMBL/GenBank/DDBJ databases">
        <title>Sphingomonas ginsenosidimutans KACC 14949, whole genome shotgun sequence.</title>
        <authorList>
            <person name="Feng G."/>
            <person name="Zhu H."/>
        </authorList>
    </citation>
    <scope>NUCLEOTIDE SEQUENCE [LARGE SCALE GENOMIC DNA]</scope>
    <source>
        <strain evidence="7 8">KACC 14949</strain>
    </source>
</reference>
<dbReference type="Pfam" id="PF04932">
    <property type="entry name" value="Wzy_C"/>
    <property type="match status" value="1"/>
</dbReference>
<evidence type="ECO:0000259" key="6">
    <source>
        <dbReference type="Pfam" id="PF04932"/>
    </source>
</evidence>
<sequence>MRHIMAGRRPAFVLRASPMTRMPITRRLSGWIALAAASAFVLSQLLFQSTLAALGGNRMTVMAGGVTAASVAAGWLLVAFQGAWSALWWAMMMALLVFWQCQVFSDLTGYPTNYNVILSYAPMFAFPLFANPALRLNRLMGILFVAALAYCLIYVAGNGYFVSAWERAREASFALKGPADAAPMAPVVRVLPGDGVRSPRVFLATMFSTFALFYALTQARETRRYLRWLTLAAIPAAAVFMAQSRAYTAILFLIATLYALRITRRGQRIALALVVLASLLVLILGVAVPSWNPFAAFSDDSSGAARARAYRVITRIITDHFITGIGIAPSAKAQQAFIGEPGVFWSDLGVIGIWYTFGLTGLIVYCVQAMIVVVGVERPQFMSRPEQETLFLSGMVVGLTAWLTPDIWTGANGVLLSITMGMLLRPMRRPGREIAIWFGAHRVLFGDFGLRYRLRQAWRRFRSAWRGSSRRGAPTRP</sequence>
<feature type="transmembrane region" description="Helical" evidence="5">
    <location>
        <begin position="269"/>
        <end position="291"/>
    </location>
</feature>
<evidence type="ECO:0000256" key="1">
    <source>
        <dbReference type="ARBA" id="ARBA00004141"/>
    </source>
</evidence>
<accession>A0A2A4I0D9</accession>
<dbReference type="Proteomes" id="UP000218784">
    <property type="component" value="Unassembled WGS sequence"/>
</dbReference>
<evidence type="ECO:0000313" key="7">
    <source>
        <dbReference type="EMBL" id="PCG10080.1"/>
    </source>
</evidence>
<feature type="transmembrane region" description="Helical" evidence="5">
    <location>
        <begin position="246"/>
        <end position="262"/>
    </location>
</feature>
<dbReference type="GO" id="GO:0016020">
    <property type="term" value="C:membrane"/>
    <property type="evidence" value="ECO:0007669"/>
    <property type="project" value="UniProtKB-SubCell"/>
</dbReference>